<proteinExistence type="predicted"/>
<protein>
    <submittedName>
        <fullName evidence="1">Uncharacterized protein</fullName>
    </submittedName>
</protein>
<accession>A0A8J8NG58</accession>
<dbReference type="EMBL" id="RRYP01017863">
    <property type="protein sequence ID" value="TNV73905.1"/>
    <property type="molecule type" value="Genomic_DNA"/>
</dbReference>
<sequence>MIVKIRPPPLYHARHKFRKLISVKPSIVNSFARGPQYLSIRHALSKQVGLISAREKVKSDKQVSSQRQINLVCLGGQIQIQVALISSS</sequence>
<evidence type="ECO:0000313" key="1">
    <source>
        <dbReference type="EMBL" id="TNV73905.1"/>
    </source>
</evidence>
<evidence type="ECO:0000313" key="2">
    <source>
        <dbReference type="Proteomes" id="UP000785679"/>
    </source>
</evidence>
<name>A0A8J8NG58_HALGN</name>
<keyword evidence="2" id="KW-1185">Reference proteome</keyword>
<dbReference type="AlphaFoldDB" id="A0A8J8NG58"/>
<reference evidence="1" key="1">
    <citation type="submission" date="2019-06" db="EMBL/GenBank/DDBJ databases">
        <authorList>
            <person name="Zheng W."/>
        </authorList>
    </citation>
    <scope>NUCLEOTIDE SEQUENCE</scope>
    <source>
        <strain evidence="1">QDHG01</strain>
    </source>
</reference>
<comment type="caution">
    <text evidence="1">The sequence shown here is derived from an EMBL/GenBank/DDBJ whole genome shotgun (WGS) entry which is preliminary data.</text>
</comment>
<gene>
    <name evidence="1" type="ORF">FGO68_gene4211</name>
</gene>
<dbReference type="Proteomes" id="UP000785679">
    <property type="component" value="Unassembled WGS sequence"/>
</dbReference>
<organism evidence="1 2">
    <name type="scientific">Halteria grandinella</name>
    <dbReference type="NCBI Taxonomy" id="5974"/>
    <lineage>
        <taxon>Eukaryota</taxon>
        <taxon>Sar</taxon>
        <taxon>Alveolata</taxon>
        <taxon>Ciliophora</taxon>
        <taxon>Intramacronucleata</taxon>
        <taxon>Spirotrichea</taxon>
        <taxon>Stichotrichia</taxon>
        <taxon>Sporadotrichida</taxon>
        <taxon>Halteriidae</taxon>
        <taxon>Halteria</taxon>
    </lineage>
</organism>